<evidence type="ECO:0000256" key="2">
    <source>
        <dbReference type="SAM" id="SignalP"/>
    </source>
</evidence>
<evidence type="ECO:0000313" key="4">
    <source>
        <dbReference type="Proteomes" id="UP000198658"/>
    </source>
</evidence>
<evidence type="ECO:0000256" key="1">
    <source>
        <dbReference type="SAM" id="MobiDB-lite"/>
    </source>
</evidence>
<dbReference type="PROSITE" id="PS51257">
    <property type="entry name" value="PROKAR_LIPOPROTEIN"/>
    <property type="match status" value="1"/>
</dbReference>
<dbReference type="AlphaFoldDB" id="A0A1H4BQX0"/>
<feature type="signal peptide" evidence="2">
    <location>
        <begin position="1"/>
        <end position="22"/>
    </location>
</feature>
<feature type="compositionally biased region" description="Basic and acidic residues" evidence="1">
    <location>
        <begin position="149"/>
        <end position="159"/>
    </location>
</feature>
<feature type="region of interest" description="Disordered" evidence="1">
    <location>
        <begin position="149"/>
        <end position="172"/>
    </location>
</feature>
<organism evidence="3 4">
    <name type="scientific">Microbulbifer marinus</name>
    <dbReference type="NCBI Taxonomy" id="658218"/>
    <lineage>
        <taxon>Bacteria</taxon>
        <taxon>Pseudomonadati</taxon>
        <taxon>Pseudomonadota</taxon>
        <taxon>Gammaproteobacteria</taxon>
        <taxon>Cellvibrionales</taxon>
        <taxon>Microbulbiferaceae</taxon>
        <taxon>Microbulbifer</taxon>
    </lineage>
</organism>
<protein>
    <submittedName>
        <fullName evidence="3">Uncharacterized protein</fullName>
    </submittedName>
</protein>
<name>A0A1H4BQX0_9GAMM</name>
<gene>
    <name evidence="3" type="ORF">SAMN05216562_3413</name>
</gene>
<accession>A0A1H4BQX0</accession>
<keyword evidence="4" id="KW-1185">Reference proteome</keyword>
<keyword evidence="2" id="KW-0732">Signal</keyword>
<dbReference type="Proteomes" id="UP000198658">
    <property type="component" value="Unassembled WGS sequence"/>
</dbReference>
<dbReference type="EMBL" id="FNQO01000007">
    <property type="protein sequence ID" value="SEA50521.1"/>
    <property type="molecule type" value="Genomic_DNA"/>
</dbReference>
<evidence type="ECO:0000313" key="3">
    <source>
        <dbReference type="EMBL" id="SEA50521.1"/>
    </source>
</evidence>
<sequence>MKKITLASCVFSLLFLSGCASVRNSEISPGLGTALDATTTYYGLEYAGATEVNPLLSWGNPLTAALGSIALKQGIKYAAVNYMHADPFTVDSNVESAGVAAGVWNIGTLAGVNPFLGIAAAIASGYGYYKYRVHAHAIEQAKYRRHAANEVEAQQREQNQRTPLLTAQAEAP</sequence>
<proteinExistence type="predicted"/>
<reference evidence="4" key="1">
    <citation type="submission" date="2016-10" db="EMBL/GenBank/DDBJ databases">
        <authorList>
            <person name="Varghese N."/>
            <person name="Submissions S."/>
        </authorList>
    </citation>
    <scope>NUCLEOTIDE SEQUENCE [LARGE SCALE GENOMIC DNA]</scope>
    <source>
        <strain evidence="4">CGMCC 1.10657</strain>
    </source>
</reference>
<feature type="chain" id="PRO_5011547364" evidence="2">
    <location>
        <begin position="23"/>
        <end position="172"/>
    </location>
</feature>